<sequence length="70" mass="8084">MLKVNKNLVIYGAHNRGKTTIISNIHREILKLNTKNLFYQKNENNDFASIIEFNSKFIGFYSAGGKQLKH</sequence>
<name>A0A6L5WMI3_9BACT</name>
<organism evidence="2 3">
    <name type="scientific">Campylobacter portucalensis</name>
    <dbReference type="NCBI Taxonomy" id="2608384"/>
    <lineage>
        <taxon>Bacteria</taxon>
        <taxon>Pseudomonadati</taxon>
        <taxon>Campylobacterota</taxon>
        <taxon>Epsilonproteobacteria</taxon>
        <taxon>Campylobacterales</taxon>
        <taxon>Campylobacteraceae</taxon>
        <taxon>Campylobacter</taxon>
    </lineage>
</organism>
<dbReference type="Pfam" id="PF00910">
    <property type="entry name" value="RNA_helicase"/>
    <property type="match status" value="1"/>
</dbReference>
<reference evidence="2 3" key="2">
    <citation type="submission" date="2020-03" db="EMBL/GenBank/DDBJ databases">
        <title>Campylobacter portucalensis sp. nov., a new species of Campylobacter isolated from the reproductive tract of bulls.</title>
        <authorList>
            <person name="Silva M.F."/>
            <person name="Pereira G."/>
            <person name="Carneiro C."/>
            <person name="Hemphill A."/>
            <person name="Mateus L."/>
            <person name="Lopes-Da-Costa L."/>
            <person name="Silva E."/>
        </authorList>
    </citation>
    <scope>NUCLEOTIDE SEQUENCE [LARGE SCALE GENOMIC DNA]</scope>
    <source>
        <strain evidence="2 3">FMV-PI01</strain>
    </source>
</reference>
<proteinExistence type="predicted"/>
<dbReference type="RefSeq" id="WP_154571454.1">
    <property type="nucleotide sequence ID" value="NZ_VWSJ01000093.1"/>
</dbReference>
<dbReference type="InterPro" id="IPR000605">
    <property type="entry name" value="Helicase_SF3_ssDNA/RNA_vir"/>
</dbReference>
<reference evidence="2 3" key="1">
    <citation type="submission" date="2019-09" db="EMBL/GenBank/DDBJ databases">
        <authorList>
            <person name="Silva M."/>
            <person name="Pereira G."/>
            <person name="Lopes-Da-Costa L."/>
            <person name="Silva E."/>
        </authorList>
    </citation>
    <scope>NUCLEOTIDE SEQUENCE [LARGE SCALE GENOMIC DNA]</scope>
    <source>
        <strain evidence="2 3">FMV-PI01</strain>
    </source>
</reference>
<feature type="non-terminal residue" evidence="2">
    <location>
        <position position="70"/>
    </location>
</feature>
<feature type="domain" description="Helicase superfamily 3 single-stranded DNA/RNA virus" evidence="1">
    <location>
        <begin position="8"/>
        <end position="52"/>
    </location>
</feature>
<gene>
    <name evidence="2" type="ORF">F1B92_08605</name>
</gene>
<dbReference type="Proteomes" id="UP000476338">
    <property type="component" value="Unassembled WGS sequence"/>
</dbReference>
<evidence type="ECO:0000313" key="2">
    <source>
        <dbReference type="EMBL" id="MSN97215.1"/>
    </source>
</evidence>
<dbReference type="GO" id="GO:0003723">
    <property type="term" value="F:RNA binding"/>
    <property type="evidence" value="ECO:0007669"/>
    <property type="project" value="InterPro"/>
</dbReference>
<dbReference type="EMBL" id="VWSJ01000093">
    <property type="protein sequence ID" value="MSN97215.1"/>
    <property type="molecule type" value="Genomic_DNA"/>
</dbReference>
<protein>
    <recommendedName>
        <fullName evidence="1">Helicase superfamily 3 single-stranded DNA/RNA virus domain-containing protein</fullName>
    </recommendedName>
</protein>
<evidence type="ECO:0000313" key="3">
    <source>
        <dbReference type="Proteomes" id="UP000476338"/>
    </source>
</evidence>
<evidence type="ECO:0000259" key="1">
    <source>
        <dbReference type="Pfam" id="PF00910"/>
    </source>
</evidence>
<keyword evidence="3" id="KW-1185">Reference proteome</keyword>
<dbReference type="GO" id="GO:0003724">
    <property type="term" value="F:RNA helicase activity"/>
    <property type="evidence" value="ECO:0007669"/>
    <property type="project" value="InterPro"/>
</dbReference>
<comment type="caution">
    <text evidence="2">The sequence shown here is derived from an EMBL/GenBank/DDBJ whole genome shotgun (WGS) entry which is preliminary data.</text>
</comment>
<dbReference type="AlphaFoldDB" id="A0A6L5WMI3"/>
<accession>A0A6L5WMI3</accession>